<name>I1BLC6_RHIO9</name>
<dbReference type="InParanoid" id="I1BLC6"/>
<evidence type="ECO:0000313" key="3">
    <source>
        <dbReference type="Proteomes" id="UP000009138"/>
    </source>
</evidence>
<accession>I1BLC6</accession>
<proteinExistence type="predicted"/>
<dbReference type="InterPro" id="IPR036397">
    <property type="entry name" value="RNaseH_sf"/>
</dbReference>
<sequence length="136" mass="16067">MALIKSFAKGTLIACRQEFKSLAYYGLKHCDVLFQHDNDPKHKLRHTTNWLSGNGISVLKDWPPQIPDLNPIEHVWRQLKSKLSQYDTTPRSIDDLWKRIDKEWNSSTESDMQPYYESMPKRIAAVIKRRDNYTNF</sequence>
<dbReference type="Pfam" id="PF13358">
    <property type="entry name" value="DDE_3"/>
    <property type="match status" value="1"/>
</dbReference>
<feature type="domain" description="Tc1-like transposase DDE" evidence="1">
    <location>
        <begin position="37"/>
        <end position="88"/>
    </location>
</feature>
<dbReference type="InterPro" id="IPR038717">
    <property type="entry name" value="Tc1-like_DDE_dom"/>
</dbReference>
<organism evidence="2 3">
    <name type="scientific">Rhizopus delemar (strain RA 99-880 / ATCC MYA-4621 / FGSC 9543 / NRRL 43880)</name>
    <name type="common">Mucormycosis agent</name>
    <name type="synonym">Rhizopus arrhizus var. delemar</name>
    <dbReference type="NCBI Taxonomy" id="246409"/>
    <lineage>
        <taxon>Eukaryota</taxon>
        <taxon>Fungi</taxon>
        <taxon>Fungi incertae sedis</taxon>
        <taxon>Mucoromycota</taxon>
        <taxon>Mucoromycotina</taxon>
        <taxon>Mucoromycetes</taxon>
        <taxon>Mucorales</taxon>
        <taxon>Mucorineae</taxon>
        <taxon>Rhizopodaceae</taxon>
        <taxon>Rhizopus</taxon>
    </lineage>
</organism>
<reference evidence="2 3" key="1">
    <citation type="journal article" date="2009" name="PLoS Genet.">
        <title>Genomic analysis of the basal lineage fungus Rhizopus oryzae reveals a whole-genome duplication.</title>
        <authorList>
            <person name="Ma L.-J."/>
            <person name="Ibrahim A.S."/>
            <person name="Skory C."/>
            <person name="Grabherr M.G."/>
            <person name="Burger G."/>
            <person name="Butler M."/>
            <person name="Elias M."/>
            <person name="Idnurm A."/>
            <person name="Lang B.F."/>
            <person name="Sone T."/>
            <person name="Abe A."/>
            <person name="Calvo S.E."/>
            <person name="Corrochano L.M."/>
            <person name="Engels R."/>
            <person name="Fu J."/>
            <person name="Hansberg W."/>
            <person name="Kim J.-M."/>
            <person name="Kodira C.D."/>
            <person name="Koehrsen M.J."/>
            <person name="Liu B."/>
            <person name="Miranda-Saavedra D."/>
            <person name="O'Leary S."/>
            <person name="Ortiz-Castellanos L."/>
            <person name="Poulter R."/>
            <person name="Rodriguez-Romero J."/>
            <person name="Ruiz-Herrera J."/>
            <person name="Shen Y.-Q."/>
            <person name="Zeng Q."/>
            <person name="Galagan J."/>
            <person name="Birren B.W."/>
            <person name="Cuomo C.A."/>
            <person name="Wickes B.L."/>
        </authorList>
    </citation>
    <scope>NUCLEOTIDE SEQUENCE [LARGE SCALE GENOMIC DNA]</scope>
    <source>
        <strain evidence="3">RA 99-880 / ATCC MYA-4621 / FGSC 9543 / NRRL 43880</strain>
    </source>
</reference>
<dbReference type="GeneID" id="93608682"/>
<dbReference type="EMBL" id="CH476732">
    <property type="protein sequence ID" value="EIE77006.1"/>
    <property type="molecule type" value="Genomic_DNA"/>
</dbReference>
<dbReference type="OMA" id="DISVINW"/>
<dbReference type="AlphaFoldDB" id="I1BLC6"/>
<dbReference type="Proteomes" id="UP000009138">
    <property type="component" value="Unassembled WGS sequence"/>
</dbReference>
<evidence type="ECO:0000259" key="1">
    <source>
        <dbReference type="Pfam" id="PF13358"/>
    </source>
</evidence>
<dbReference type="RefSeq" id="XP_067512402.1">
    <property type="nucleotide sequence ID" value="XM_067656301.1"/>
</dbReference>
<dbReference type="VEuPathDB" id="FungiDB:RO3G_01710"/>
<dbReference type="Gene3D" id="3.30.420.10">
    <property type="entry name" value="Ribonuclease H-like superfamily/Ribonuclease H"/>
    <property type="match status" value="1"/>
</dbReference>
<protein>
    <recommendedName>
        <fullName evidence="1">Tc1-like transposase DDE domain-containing protein</fullName>
    </recommendedName>
</protein>
<dbReference type="GO" id="GO:0003676">
    <property type="term" value="F:nucleic acid binding"/>
    <property type="evidence" value="ECO:0007669"/>
    <property type="project" value="InterPro"/>
</dbReference>
<gene>
    <name evidence="2" type="ORF">RO3G_01710</name>
</gene>
<evidence type="ECO:0000313" key="2">
    <source>
        <dbReference type="EMBL" id="EIE77006.1"/>
    </source>
</evidence>
<keyword evidence="3" id="KW-1185">Reference proteome</keyword>
<dbReference type="STRING" id="246409.I1BLC6"/>